<name>A0A1G2A743_9BACT</name>
<reference evidence="1 2" key="1">
    <citation type="journal article" date="2016" name="Nat. Commun.">
        <title>Thousands of microbial genomes shed light on interconnected biogeochemical processes in an aquifer system.</title>
        <authorList>
            <person name="Anantharaman K."/>
            <person name="Brown C.T."/>
            <person name="Hug L.A."/>
            <person name="Sharon I."/>
            <person name="Castelle C.J."/>
            <person name="Probst A.J."/>
            <person name="Thomas B.C."/>
            <person name="Singh A."/>
            <person name="Wilkins M.J."/>
            <person name="Karaoz U."/>
            <person name="Brodie E.L."/>
            <person name="Williams K.H."/>
            <person name="Hubbard S.S."/>
            <person name="Banfield J.F."/>
        </authorList>
    </citation>
    <scope>NUCLEOTIDE SEQUENCE [LARGE SCALE GENOMIC DNA]</scope>
</reference>
<evidence type="ECO:0000313" key="2">
    <source>
        <dbReference type="Proteomes" id="UP000178315"/>
    </source>
</evidence>
<protein>
    <submittedName>
        <fullName evidence="1">Uncharacterized protein</fullName>
    </submittedName>
</protein>
<comment type="caution">
    <text evidence="1">The sequence shown here is derived from an EMBL/GenBank/DDBJ whole genome shotgun (WGS) entry which is preliminary data.</text>
</comment>
<gene>
    <name evidence="1" type="ORF">A3H61_01575</name>
</gene>
<dbReference type="EMBL" id="MHJU01000026">
    <property type="protein sequence ID" value="OGY72664.1"/>
    <property type="molecule type" value="Genomic_DNA"/>
</dbReference>
<sequence length="86" mass="10166">MKRMFILINEKVLADIPVNGFLEWSRGVVFFKAPDPKKAWEKIKTSTSVWYKGHDPWEVSFDNRRKRVVISLPTKGEFVLIMREVK</sequence>
<dbReference type="AlphaFoldDB" id="A0A1G2A743"/>
<organism evidence="1 2">
    <name type="scientific">Candidatus Jacksonbacteria bacterium RIFCSPLOWO2_02_FULL_44_20</name>
    <dbReference type="NCBI Taxonomy" id="1798460"/>
    <lineage>
        <taxon>Bacteria</taxon>
        <taxon>Candidatus Jacksoniibacteriota</taxon>
    </lineage>
</organism>
<evidence type="ECO:0000313" key="1">
    <source>
        <dbReference type="EMBL" id="OGY72664.1"/>
    </source>
</evidence>
<proteinExistence type="predicted"/>
<dbReference type="Proteomes" id="UP000178315">
    <property type="component" value="Unassembled WGS sequence"/>
</dbReference>
<accession>A0A1G2A743</accession>